<dbReference type="AlphaFoldDB" id="A0A9W9JNP3"/>
<sequence>MPRWQTIGPVGKGEVERKAGMGDVRSQREAQDNTSTSVHEMAVYIPENDIQKVKEGNGICKPKT</sequence>
<dbReference type="EMBL" id="JAPQKP010000003">
    <property type="protein sequence ID" value="KAJ5199684.1"/>
    <property type="molecule type" value="Genomic_DNA"/>
</dbReference>
<evidence type="ECO:0000313" key="3">
    <source>
        <dbReference type="Proteomes" id="UP001150879"/>
    </source>
</evidence>
<feature type="compositionally biased region" description="Basic and acidic residues" evidence="1">
    <location>
        <begin position="13"/>
        <end position="31"/>
    </location>
</feature>
<dbReference type="Proteomes" id="UP001150879">
    <property type="component" value="Unassembled WGS sequence"/>
</dbReference>
<reference evidence="2" key="1">
    <citation type="submission" date="2022-11" db="EMBL/GenBank/DDBJ databases">
        <authorList>
            <person name="Petersen C."/>
        </authorList>
    </citation>
    <scope>NUCLEOTIDE SEQUENCE</scope>
    <source>
        <strain evidence="2">IBT 16849</strain>
    </source>
</reference>
<accession>A0A9W9JNP3</accession>
<feature type="region of interest" description="Disordered" evidence="1">
    <location>
        <begin position="1"/>
        <end position="38"/>
    </location>
</feature>
<protein>
    <submittedName>
        <fullName evidence="2">Uncharacterized protein</fullName>
    </submittedName>
</protein>
<keyword evidence="3" id="KW-1185">Reference proteome</keyword>
<reference evidence="2" key="2">
    <citation type="journal article" date="2023" name="IMA Fungus">
        <title>Comparative genomic study of the Penicillium genus elucidates a diverse pangenome and 15 lateral gene transfer events.</title>
        <authorList>
            <person name="Petersen C."/>
            <person name="Sorensen T."/>
            <person name="Nielsen M.R."/>
            <person name="Sondergaard T.E."/>
            <person name="Sorensen J.L."/>
            <person name="Fitzpatrick D.A."/>
            <person name="Frisvad J.C."/>
            <person name="Nielsen K.L."/>
        </authorList>
    </citation>
    <scope>NUCLEOTIDE SEQUENCE</scope>
    <source>
        <strain evidence="2">IBT 16849</strain>
    </source>
</reference>
<organism evidence="2 3">
    <name type="scientific">Penicillium cf. griseofulvum</name>
    <dbReference type="NCBI Taxonomy" id="2972120"/>
    <lineage>
        <taxon>Eukaryota</taxon>
        <taxon>Fungi</taxon>
        <taxon>Dikarya</taxon>
        <taxon>Ascomycota</taxon>
        <taxon>Pezizomycotina</taxon>
        <taxon>Eurotiomycetes</taxon>
        <taxon>Eurotiomycetidae</taxon>
        <taxon>Eurotiales</taxon>
        <taxon>Aspergillaceae</taxon>
        <taxon>Penicillium</taxon>
    </lineage>
</organism>
<proteinExistence type="predicted"/>
<name>A0A9W9JNP3_9EURO</name>
<comment type="caution">
    <text evidence="2">The sequence shown here is derived from an EMBL/GenBank/DDBJ whole genome shotgun (WGS) entry which is preliminary data.</text>
</comment>
<gene>
    <name evidence="2" type="ORF">N7472_004888</name>
</gene>
<evidence type="ECO:0000256" key="1">
    <source>
        <dbReference type="SAM" id="MobiDB-lite"/>
    </source>
</evidence>
<evidence type="ECO:0000313" key="2">
    <source>
        <dbReference type="EMBL" id="KAJ5199684.1"/>
    </source>
</evidence>